<feature type="signal peptide" evidence="2">
    <location>
        <begin position="1"/>
        <end position="26"/>
    </location>
</feature>
<feature type="chain" id="PRO_5020993115" evidence="2">
    <location>
        <begin position="27"/>
        <end position="229"/>
    </location>
</feature>
<evidence type="ECO:0000313" key="4">
    <source>
        <dbReference type="Proteomes" id="UP000294581"/>
    </source>
</evidence>
<evidence type="ECO:0000256" key="2">
    <source>
        <dbReference type="SAM" id="SignalP"/>
    </source>
</evidence>
<keyword evidence="1" id="KW-0812">Transmembrane</keyword>
<organism evidence="3 4">
    <name type="scientific">Alicyclobacillus sacchari</name>
    <dbReference type="NCBI Taxonomy" id="392010"/>
    <lineage>
        <taxon>Bacteria</taxon>
        <taxon>Bacillati</taxon>
        <taxon>Bacillota</taxon>
        <taxon>Bacilli</taxon>
        <taxon>Bacillales</taxon>
        <taxon>Alicyclobacillaceae</taxon>
        <taxon>Alicyclobacillus</taxon>
    </lineage>
</organism>
<name>A0A4R8L6K8_9BACL</name>
<keyword evidence="1" id="KW-0472">Membrane</keyword>
<keyword evidence="1" id="KW-1133">Transmembrane helix</keyword>
<dbReference type="RefSeq" id="WP_134161309.1">
    <property type="nucleotide sequence ID" value="NZ_BSUS01000004.1"/>
</dbReference>
<accession>A0A4R8L6K8</accession>
<gene>
    <name evidence="3" type="ORF">C7445_1364</name>
</gene>
<keyword evidence="2" id="KW-0732">Signal</keyword>
<dbReference type="EMBL" id="SORF01000036">
    <property type="protein sequence ID" value="TDY38261.1"/>
    <property type="molecule type" value="Genomic_DNA"/>
</dbReference>
<sequence length="229" mass="24659">MIRKSISAALAGSLLGCFLMVPISRAATTDTSETLNINGQLFEIDRTTNGNETESVVTYGSEKVVAIYNSSTHQLLIQNPDGTTNYLNLDHNNYSPSKISPQLLQESVGDLWWGDYCSDNILSGSQYWYAQINGSTSWSGEETASNSSYLINFWNSVSSTRNAELAFEGAVTSGVVSAAISIITSETVLPAVIAGLSAIGLGFTAIYMAEQAWTDHRTDVIAFYQIPGA</sequence>
<feature type="transmembrane region" description="Helical" evidence="1">
    <location>
        <begin position="188"/>
        <end position="209"/>
    </location>
</feature>
<keyword evidence="4" id="KW-1185">Reference proteome</keyword>
<dbReference type="PROSITE" id="PS51257">
    <property type="entry name" value="PROKAR_LIPOPROTEIN"/>
    <property type="match status" value="1"/>
</dbReference>
<comment type="caution">
    <text evidence="3">The sequence shown here is derived from an EMBL/GenBank/DDBJ whole genome shotgun (WGS) entry which is preliminary data.</text>
</comment>
<evidence type="ECO:0000313" key="3">
    <source>
        <dbReference type="EMBL" id="TDY38261.1"/>
    </source>
</evidence>
<reference evidence="3 4" key="1">
    <citation type="submission" date="2019-03" db="EMBL/GenBank/DDBJ databases">
        <title>Genomic Encyclopedia of Type Strains, Phase IV (KMG-IV): sequencing the most valuable type-strain genomes for metagenomic binning, comparative biology and taxonomic classification.</title>
        <authorList>
            <person name="Goeker M."/>
        </authorList>
    </citation>
    <scope>NUCLEOTIDE SEQUENCE [LARGE SCALE GENOMIC DNA]</scope>
    <source>
        <strain evidence="3 4">DSM 17974</strain>
    </source>
</reference>
<dbReference type="NCBIfam" id="NF035925">
    <property type="entry name" value="Geo26A_fam"/>
    <property type="match status" value="1"/>
</dbReference>
<proteinExistence type="predicted"/>
<protein>
    <submittedName>
        <fullName evidence="3">Uncharacterized protein</fullName>
    </submittedName>
</protein>
<dbReference type="OrthoDB" id="9860303at2"/>
<dbReference type="Proteomes" id="UP000294581">
    <property type="component" value="Unassembled WGS sequence"/>
</dbReference>
<evidence type="ECO:0000256" key="1">
    <source>
        <dbReference type="SAM" id="Phobius"/>
    </source>
</evidence>
<dbReference type="AlphaFoldDB" id="A0A4R8L6K8"/>